<dbReference type="InterPro" id="IPR027417">
    <property type="entry name" value="P-loop_NTPase"/>
</dbReference>
<dbReference type="SUPFAM" id="SSF52540">
    <property type="entry name" value="P-loop containing nucleoside triphosphate hydrolases"/>
    <property type="match status" value="1"/>
</dbReference>
<evidence type="ECO:0000313" key="4">
    <source>
        <dbReference type="Proteomes" id="UP000245207"/>
    </source>
</evidence>
<evidence type="ECO:0000256" key="1">
    <source>
        <dbReference type="ARBA" id="ARBA00022737"/>
    </source>
</evidence>
<dbReference type="InterPro" id="IPR035897">
    <property type="entry name" value="Toll_tir_struct_dom_sf"/>
</dbReference>
<dbReference type="Proteomes" id="UP000245207">
    <property type="component" value="Unassembled WGS sequence"/>
</dbReference>
<reference evidence="3 4" key="1">
    <citation type="journal article" date="2018" name="Mol. Plant">
        <title>The genome of Artemisia annua provides insight into the evolution of Asteraceae family and artemisinin biosynthesis.</title>
        <authorList>
            <person name="Shen Q."/>
            <person name="Zhang L."/>
            <person name="Liao Z."/>
            <person name="Wang S."/>
            <person name="Yan T."/>
            <person name="Shi P."/>
            <person name="Liu M."/>
            <person name="Fu X."/>
            <person name="Pan Q."/>
            <person name="Wang Y."/>
            <person name="Lv Z."/>
            <person name="Lu X."/>
            <person name="Zhang F."/>
            <person name="Jiang W."/>
            <person name="Ma Y."/>
            <person name="Chen M."/>
            <person name="Hao X."/>
            <person name="Li L."/>
            <person name="Tang Y."/>
            <person name="Lv G."/>
            <person name="Zhou Y."/>
            <person name="Sun X."/>
            <person name="Brodelius P.E."/>
            <person name="Rose J.K.C."/>
            <person name="Tang K."/>
        </authorList>
    </citation>
    <scope>NUCLEOTIDE SEQUENCE [LARGE SCALE GENOMIC DNA]</scope>
    <source>
        <strain evidence="4">cv. Huhao1</strain>
        <tissue evidence="3">Leaf</tissue>
    </source>
</reference>
<accession>A0A2U1NZ96</accession>
<dbReference type="SMART" id="SM00255">
    <property type="entry name" value="TIR"/>
    <property type="match status" value="1"/>
</dbReference>
<dbReference type="InterPro" id="IPR058192">
    <property type="entry name" value="WHD_ROQ1-like"/>
</dbReference>
<dbReference type="Pfam" id="PF01582">
    <property type="entry name" value="TIR"/>
    <property type="match status" value="1"/>
</dbReference>
<sequence>MASSSSCGLIGAPVSDHSTAYEVFLSFRGEDTRHSFTDHLFQALVRAGLHTFRDTDEIDRGRELKPDIERAIKQSRAFIVVLSENYVNSRWCLDELVLIYVRNQSGSYAIQGSKWTQDNVNRWKKALTHIANLTGIVVSGSETDSIAKVVDTINCELDLKLVSTPPHLTGIETRAEIINPWLKDEQSSYDVLAICGMGGSGCKLELLNDYESLELVSSHAFGSKFPMEGFEDLALVLAKYCEGNLLALKVLGSSLFVSIEDPWSKDDVVTILEDDCYAKFGIMTLINRCLLTIAPGKKFEMHQLLQDMGRKMISEESKDPAKRSRVWCSDEAYHLLREGDGSKVIEGLALKTGKLKEGTKVI</sequence>
<dbReference type="SUPFAM" id="SSF52200">
    <property type="entry name" value="Toll/Interleukin receptor TIR domain"/>
    <property type="match status" value="1"/>
</dbReference>
<dbReference type="GO" id="GO:0007165">
    <property type="term" value="P:signal transduction"/>
    <property type="evidence" value="ECO:0007669"/>
    <property type="project" value="InterPro"/>
</dbReference>
<dbReference type="InterPro" id="IPR000157">
    <property type="entry name" value="TIR_dom"/>
</dbReference>
<dbReference type="PROSITE" id="PS50104">
    <property type="entry name" value="TIR"/>
    <property type="match status" value="1"/>
</dbReference>
<dbReference type="InterPro" id="IPR044974">
    <property type="entry name" value="Disease_R_plants"/>
</dbReference>
<proteinExistence type="predicted"/>
<dbReference type="STRING" id="35608.A0A2U1NZ96"/>
<evidence type="ECO:0000313" key="3">
    <source>
        <dbReference type="EMBL" id="PWA78797.1"/>
    </source>
</evidence>
<keyword evidence="4" id="KW-1185">Reference proteome</keyword>
<evidence type="ECO:0000259" key="2">
    <source>
        <dbReference type="PROSITE" id="PS50104"/>
    </source>
</evidence>
<dbReference type="AlphaFoldDB" id="A0A2U1NZ96"/>
<feature type="domain" description="TIR" evidence="2">
    <location>
        <begin position="19"/>
        <end position="157"/>
    </location>
</feature>
<dbReference type="OrthoDB" id="1419833at2759"/>
<dbReference type="PANTHER" id="PTHR11017:SF492">
    <property type="entry name" value="TIR DOMAIN, P-LOOP CONTAINING NUCLEOSIDE TRIPHOSPHATE HYDROLASE"/>
    <property type="match status" value="1"/>
</dbReference>
<comment type="caution">
    <text evidence="3">The sequence shown here is derived from an EMBL/GenBank/DDBJ whole genome shotgun (WGS) entry which is preliminary data.</text>
</comment>
<gene>
    <name evidence="3" type="ORF">CTI12_AA211410</name>
</gene>
<name>A0A2U1NZ96_ARTAN</name>
<protein>
    <submittedName>
        <fullName evidence="3">Toll/interleukin-1 receptor (TIR) domain-containing protein</fullName>
    </submittedName>
</protein>
<dbReference type="Gene3D" id="3.40.50.10140">
    <property type="entry name" value="Toll/interleukin-1 receptor homology (TIR) domain"/>
    <property type="match status" value="2"/>
</dbReference>
<dbReference type="EMBL" id="PKPP01001942">
    <property type="protein sequence ID" value="PWA78797.1"/>
    <property type="molecule type" value="Genomic_DNA"/>
</dbReference>
<dbReference type="Pfam" id="PF23282">
    <property type="entry name" value="WHD_ROQ1"/>
    <property type="match status" value="1"/>
</dbReference>
<keyword evidence="1" id="KW-0677">Repeat</keyword>
<keyword evidence="3" id="KW-0675">Receptor</keyword>
<dbReference type="GO" id="GO:0006952">
    <property type="term" value="P:defense response"/>
    <property type="evidence" value="ECO:0007669"/>
    <property type="project" value="InterPro"/>
</dbReference>
<organism evidence="3 4">
    <name type="scientific">Artemisia annua</name>
    <name type="common">Sweet wormwood</name>
    <dbReference type="NCBI Taxonomy" id="35608"/>
    <lineage>
        <taxon>Eukaryota</taxon>
        <taxon>Viridiplantae</taxon>
        <taxon>Streptophyta</taxon>
        <taxon>Embryophyta</taxon>
        <taxon>Tracheophyta</taxon>
        <taxon>Spermatophyta</taxon>
        <taxon>Magnoliopsida</taxon>
        <taxon>eudicotyledons</taxon>
        <taxon>Gunneridae</taxon>
        <taxon>Pentapetalae</taxon>
        <taxon>asterids</taxon>
        <taxon>campanulids</taxon>
        <taxon>Asterales</taxon>
        <taxon>Asteraceae</taxon>
        <taxon>Asteroideae</taxon>
        <taxon>Anthemideae</taxon>
        <taxon>Artemisiinae</taxon>
        <taxon>Artemisia</taxon>
    </lineage>
</organism>
<dbReference type="PANTHER" id="PTHR11017">
    <property type="entry name" value="LEUCINE-RICH REPEAT-CONTAINING PROTEIN"/>
    <property type="match status" value="1"/>
</dbReference>